<feature type="region of interest" description="Disordered" evidence="1">
    <location>
        <begin position="69"/>
        <end position="97"/>
    </location>
</feature>
<dbReference type="AlphaFoldDB" id="A0AAV0AU53"/>
<gene>
    <name evidence="2" type="ORF">PPACK8108_LOCUS8119</name>
</gene>
<feature type="compositionally biased region" description="Polar residues" evidence="1">
    <location>
        <begin position="72"/>
        <end position="85"/>
    </location>
</feature>
<dbReference type="EMBL" id="CALTRL010001644">
    <property type="protein sequence ID" value="CAH7673241.1"/>
    <property type="molecule type" value="Genomic_DNA"/>
</dbReference>
<evidence type="ECO:0000256" key="1">
    <source>
        <dbReference type="SAM" id="MobiDB-lite"/>
    </source>
</evidence>
<evidence type="ECO:0000313" key="2">
    <source>
        <dbReference type="EMBL" id="CAH7673241.1"/>
    </source>
</evidence>
<sequence>GFVDELALEMIGKSKEEIKLDVVQGINHSTGSSMFKGSLQVNLDPKVWIGKCYENRLASLALESEAGASRSPSVESHLQSSTSPPAITPIGWMQQKK</sequence>
<dbReference type="Proteomes" id="UP001153365">
    <property type="component" value="Unassembled WGS sequence"/>
</dbReference>
<protein>
    <submittedName>
        <fullName evidence="2">Uncharacterized protein</fullName>
    </submittedName>
</protein>
<evidence type="ECO:0000313" key="3">
    <source>
        <dbReference type="Proteomes" id="UP001153365"/>
    </source>
</evidence>
<proteinExistence type="predicted"/>
<keyword evidence="3" id="KW-1185">Reference proteome</keyword>
<organism evidence="2 3">
    <name type="scientific">Phakopsora pachyrhizi</name>
    <name type="common">Asian soybean rust disease fungus</name>
    <dbReference type="NCBI Taxonomy" id="170000"/>
    <lineage>
        <taxon>Eukaryota</taxon>
        <taxon>Fungi</taxon>
        <taxon>Dikarya</taxon>
        <taxon>Basidiomycota</taxon>
        <taxon>Pucciniomycotina</taxon>
        <taxon>Pucciniomycetes</taxon>
        <taxon>Pucciniales</taxon>
        <taxon>Phakopsoraceae</taxon>
        <taxon>Phakopsora</taxon>
    </lineage>
</organism>
<feature type="non-terminal residue" evidence="2">
    <location>
        <position position="1"/>
    </location>
</feature>
<reference evidence="2" key="1">
    <citation type="submission" date="2022-06" db="EMBL/GenBank/DDBJ databases">
        <authorList>
            <consortium name="SYNGENTA / RWTH Aachen University"/>
        </authorList>
    </citation>
    <scope>NUCLEOTIDE SEQUENCE</scope>
</reference>
<name>A0AAV0AU53_PHAPC</name>
<accession>A0AAV0AU53</accession>
<comment type="caution">
    <text evidence="2">The sequence shown here is derived from an EMBL/GenBank/DDBJ whole genome shotgun (WGS) entry which is preliminary data.</text>
</comment>